<feature type="compositionally biased region" description="Basic and acidic residues" evidence="1">
    <location>
        <begin position="167"/>
        <end position="183"/>
    </location>
</feature>
<feature type="compositionally biased region" description="Polar residues" evidence="1">
    <location>
        <begin position="192"/>
        <end position="210"/>
    </location>
</feature>
<feature type="region of interest" description="Disordered" evidence="1">
    <location>
        <begin position="1"/>
        <end position="211"/>
    </location>
</feature>
<protein>
    <submittedName>
        <fullName evidence="2">tRNA pseudouridine synthase B</fullName>
    </submittedName>
</protein>
<feature type="compositionally biased region" description="Basic and acidic residues" evidence="1">
    <location>
        <begin position="59"/>
        <end position="82"/>
    </location>
</feature>
<feature type="compositionally biased region" description="Basic and acidic residues" evidence="1">
    <location>
        <begin position="19"/>
        <end position="36"/>
    </location>
</feature>
<dbReference type="Proteomes" id="UP000436088">
    <property type="component" value="Unassembled WGS sequence"/>
</dbReference>
<comment type="caution">
    <text evidence="2">The sequence shown here is derived from an EMBL/GenBank/DDBJ whole genome shotgun (WGS) entry which is preliminary data.</text>
</comment>
<organism evidence="2 3">
    <name type="scientific">Hibiscus syriacus</name>
    <name type="common">Rose of Sharon</name>
    <dbReference type="NCBI Taxonomy" id="106335"/>
    <lineage>
        <taxon>Eukaryota</taxon>
        <taxon>Viridiplantae</taxon>
        <taxon>Streptophyta</taxon>
        <taxon>Embryophyta</taxon>
        <taxon>Tracheophyta</taxon>
        <taxon>Spermatophyta</taxon>
        <taxon>Magnoliopsida</taxon>
        <taxon>eudicotyledons</taxon>
        <taxon>Gunneridae</taxon>
        <taxon>Pentapetalae</taxon>
        <taxon>rosids</taxon>
        <taxon>malvids</taxon>
        <taxon>Malvales</taxon>
        <taxon>Malvaceae</taxon>
        <taxon>Malvoideae</taxon>
        <taxon>Hibiscus</taxon>
    </lineage>
</organism>
<gene>
    <name evidence="2" type="ORF">F3Y22_tig00111027pilonHSYRG00510</name>
</gene>
<feature type="compositionally biased region" description="Polar residues" evidence="1">
    <location>
        <begin position="93"/>
        <end position="112"/>
    </location>
</feature>
<evidence type="ECO:0000313" key="3">
    <source>
        <dbReference type="Proteomes" id="UP000436088"/>
    </source>
</evidence>
<feature type="compositionally biased region" description="Gly residues" evidence="1">
    <location>
        <begin position="133"/>
        <end position="142"/>
    </location>
</feature>
<reference evidence="2" key="1">
    <citation type="submission" date="2019-09" db="EMBL/GenBank/DDBJ databases">
        <title>Draft genome information of white flower Hibiscus syriacus.</title>
        <authorList>
            <person name="Kim Y.-M."/>
        </authorList>
    </citation>
    <scope>NUCLEOTIDE SEQUENCE [LARGE SCALE GENOMIC DNA]</scope>
    <source>
        <strain evidence="2">YM2019G1</strain>
    </source>
</reference>
<accession>A0A6A2Z4K1</accession>
<dbReference type="EMBL" id="VEPZ02001209">
    <property type="protein sequence ID" value="KAE8686924.1"/>
    <property type="molecule type" value="Genomic_DNA"/>
</dbReference>
<dbReference type="AlphaFoldDB" id="A0A6A2Z4K1"/>
<proteinExistence type="predicted"/>
<evidence type="ECO:0000256" key="1">
    <source>
        <dbReference type="SAM" id="MobiDB-lite"/>
    </source>
</evidence>
<evidence type="ECO:0000313" key="2">
    <source>
        <dbReference type="EMBL" id="KAE8686924.1"/>
    </source>
</evidence>
<name>A0A6A2Z4K1_HIBSY</name>
<sequence>MEDAMPEAVNPREDDEVSGEERQTPEAAKEHGEERANGGGGFINHLFSNLVNGGTDGDGENRSEQAEKETISAAAEGKHDENSGGIFDHIISNLVSPLSPRTGNTSTRTQGKTEAFDHTTASENEPGLRSEGEGGGGGGGGFINNFVSNLFHHSEGEVGEGSSNKKQKVEEGGEDQSKSEKTENGGGIIHNIVSQLPTSLPESAAPSSDEATILIHIVQD</sequence>
<keyword evidence="3" id="KW-1185">Reference proteome</keyword>